<evidence type="ECO:0000256" key="2">
    <source>
        <dbReference type="ARBA" id="ARBA00023125"/>
    </source>
</evidence>
<evidence type="ECO:0000313" key="5">
    <source>
        <dbReference type="EMBL" id="HJA87040.1"/>
    </source>
</evidence>
<dbReference type="EMBL" id="DWZI01000066">
    <property type="protein sequence ID" value="HJA87040.1"/>
    <property type="molecule type" value="Genomic_DNA"/>
</dbReference>
<evidence type="ECO:0000256" key="3">
    <source>
        <dbReference type="ARBA" id="ARBA00023163"/>
    </source>
</evidence>
<reference evidence="5" key="2">
    <citation type="submission" date="2021-04" db="EMBL/GenBank/DDBJ databases">
        <authorList>
            <person name="Gilroy R."/>
        </authorList>
    </citation>
    <scope>NUCLEOTIDE SEQUENCE</scope>
    <source>
        <strain evidence="5">ChiHjej12B11-9795</strain>
    </source>
</reference>
<dbReference type="GO" id="GO:0003700">
    <property type="term" value="F:DNA-binding transcription factor activity"/>
    <property type="evidence" value="ECO:0007669"/>
    <property type="project" value="InterPro"/>
</dbReference>
<reference evidence="5" key="1">
    <citation type="journal article" date="2021" name="PeerJ">
        <title>Extensive microbial diversity within the chicken gut microbiome revealed by metagenomics and culture.</title>
        <authorList>
            <person name="Gilroy R."/>
            <person name="Ravi A."/>
            <person name="Getino M."/>
            <person name="Pursley I."/>
            <person name="Horton D.L."/>
            <person name="Alikhan N.F."/>
            <person name="Baker D."/>
            <person name="Gharbi K."/>
            <person name="Hall N."/>
            <person name="Watson M."/>
            <person name="Adriaenssens E.M."/>
            <person name="Foster-Nyarko E."/>
            <person name="Jarju S."/>
            <person name="Secka A."/>
            <person name="Antonio M."/>
            <person name="Oren A."/>
            <person name="Chaudhuri R.R."/>
            <person name="La Ragione R."/>
            <person name="Hildebrand F."/>
            <person name="Pallen M.J."/>
        </authorList>
    </citation>
    <scope>NUCLEOTIDE SEQUENCE</scope>
    <source>
        <strain evidence="5">ChiHjej12B11-9795</strain>
    </source>
</reference>
<dbReference type="PANTHER" id="PTHR43280">
    <property type="entry name" value="ARAC-FAMILY TRANSCRIPTIONAL REGULATOR"/>
    <property type="match status" value="1"/>
</dbReference>
<dbReference type="PROSITE" id="PS01124">
    <property type="entry name" value="HTH_ARAC_FAMILY_2"/>
    <property type="match status" value="1"/>
</dbReference>
<gene>
    <name evidence="5" type="ORF">H9950_12775</name>
</gene>
<feature type="domain" description="HTH araC/xylS-type" evidence="4">
    <location>
        <begin position="52"/>
        <end position="140"/>
    </location>
</feature>
<name>A0A9D2HWZ2_9BACE</name>
<sequence>MSMKVGTKPITRDEGEASNLRIEESDVKQPTPKMKMLYENVLFVFEKRQVYLDKNINLAKLSQMLFTNTTYLSKVVNRFFGCNLKTLLNRYRVEYAKQLLRKEECNMEDLPARCGFISRSTFYAAFTRFEHATPTEYRDHALTDILRTGTEEI</sequence>
<dbReference type="SUPFAM" id="SSF46689">
    <property type="entry name" value="Homeodomain-like"/>
    <property type="match status" value="1"/>
</dbReference>
<dbReference type="AlphaFoldDB" id="A0A9D2HWZ2"/>
<dbReference type="InterPro" id="IPR009057">
    <property type="entry name" value="Homeodomain-like_sf"/>
</dbReference>
<dbReference type="SMART" id="SM00342">
    <property type="entry name" value="HTH_ARAC"/>
    <property type="match status" value="1"/>
</dbReference>
<keyword evidence="3" id="KW-0804">Transcription</keyword>
<dbReference type="Proteomes" id="UP000823862">
    <property type="component" value="Unassembled WGS sequence"/>
</dbReference>
<dbReference type="Gene3D" id="1.10.10.60">
    <property type="entry name" value="Homeodomain-like"/>
    <property type="match status" value="2"/>
</dbReference>
<organism evidence="5 6">
    <name type="scientific">Candidatus Bacteroides avicola</name>
    <dbReference type="NCBI Taxonomy" id="2838468"/>
    <lineage>
        <taxon>Bacteria</taxon>
        <taxon>Pseudomonadati</taxon>
        <taxon>Bacteroidota</taxon>
        <taxon>Bacteroidia</taxon>
        <taxon>Bacteroidales</taxon>
        <taxon>Bacteroidaceae</taxon>
        <taxon>Bacteroides</taxon>
    </lineage>
</organism>
<keyword evidence="2" id="KW-0238">DNA-binding</keyword>
<evidence type="ECO:0000313" key="6">
    <source>
        <dbReference type="Proteomes" id="UP000823862"/>
    </source>
</evidence>
<evidence type="ECO:0000259" key="4">
    <source>
        <dbReference type="PROSITE" id="PS01124"/>
    </source>
</evidence>
<dbReference type="GO" id="GO:0043565">
    <property type="term" value="F:sequence-specific DNA binding"/>
    <property type="evidence" value="ECO:0007669"/>
    <property type="project" value="InterPro"/>
</dbReference>
<dbReference type="PANTHER" id="PTHR43280:SF29">
    <property type="entry name" value="ARAC-FAMILY TRANSCRIPTIONAL REGULATOR"/>
    <property type="match status" value="1"/>
</dbReference>
<evidence type="ECO:0000256" key="1">
    <source>
        <dbReference type="ARBA" id="ARBA00023015"/>
    </source>
</evidence>
<comment type="caution">
    <text evidence="5">The sequence shown here is derived from an EMBL/GenBank/DDBJ whole genome shotgun (WGS) entry which is preliminary data.</text>
</comment>
<accession>A0A9D2HWZ2</accession>
<proteinExistence type="predicted"/>
<dbReference type="InterPro" id="IPR018060">
    <property type="entry name" value="HTH_AraC"/>
</dbReference>
<keyword evidence="1" id="KW-0805">Transcription regulation</keyword>
<protein>
    <submittedName>
        <fullName evidence="5">AraC family transcriptional regulator</fullName>
    </submittedName>
</protein>
<dbReference type="Pfam" id="PF12833">
    <property type="entry name" value="HTH_18"/>
    <property type="match status" value="1"/>
</dbReference>